<evidence type="ECO:0000313" key="1">
    <source>
        <dbReference type="EMBL" id="CAB4810426.1"/>
    </source>
</evidence>
<name>A0A6J6YTH1_9ZZZZ</name>
<reference evidence="1" key="1">
    <citation type="submission" date="2020-05" db="EMBL/GenBank/DDBJ databases">
        <authorList>
            <person name="Chiriac C."/>
            <person name="Salcher M."/>
            <person name="Ghai R."/>
            <person name="Kavagutti S V."/>
        </authorList>
    </citation>
    <scope>NUCLEOTIDE SEQUENCE</scope>
</reference>
<protein>
    <submittedName>
        <fullName evidence="1">Unannotated protein</fullName>
    </submittedName>
</protein>
<sequence>MSHAHDGLNNVHARAQLFEQLGLVRGAPDVGVGAVGLFFAVSVGQLALNEKLAHLGAATELANERFVEPRLIHAQVGVHQQAIAVEPLDVVALIGAAVAPDIYVVFLHRAHEQRARDRAPQWGGVEVGLAGGADVEGATLQRDQALVHQLSAAVDDASQLGAVLLGAVGDARQIAFVLLAKVGGVCVGKGALFAHPGHGR</sequence>
<dbReference type="EMBL" id="CAFAAI010000297">
    <property type="protein sequence ID" value="CAB4810426.1"/>
    <property type="molecule type" value="Genomic_DNA"/>
</dbReference>
<accession>A0A6J6YTH1</accession>
<dbReference type="AlphaFoldDB" id="A0A6J6YTH1"/>
<proteinExistence type="predicted"/>
<gene>
    <name evidence="1" type="ORF">UFOPK2992_01541</name>
</gene>
<organism evidence="1">
    <name type="scientific">freshwater metagenome</name>
    <dbReference type="NCBI Taxonomy" id="449393"/>
    <lineage>
        <taxon>unclassified sequences</taxon>
        <taxon>metagenomes</taxon>
        <taxon>ecological metagenomes</taxon>
    </lineage>
</organism>